<evidence type="ECO:0000259" key="5">
    <source>
        <dbReference type="Pfam" id="PF00149"/>
    </source>
</evidence>
<evidence type="ECO:0000256" key="3">
    <source>
        <dbReference type="ARBA" id="ARBA00023004"/>
    </source>
</evidence>
<protein>
    <submittedName>
        <fullName evidence="6">Metallophosphoesterase family protein</fullName>
        <ecNumber evidence="6">3.1.-.-</ecNumber>
    </submittedName>
</protein>
<comment type="caution">
    <text evidence="6">The sequence shown here is derived from an EMBL/GenBank/DDBJ whole genome shotgun (WGS) entry which is preliminary data.</text>
</comment>
<dbReference type="EMBL" id="JBHTMA010000033">
    <property type="protein sequence ID" value="MFD1227062.1"/>
    <property type="molecule type" value="Genomic_DNA"/>
</dbReference>
<dbReference type="Gene3D" id="3.60.21.10">
    <property type="match status" value="1"/>
</dbReference>
<dbReference type="Pfam" id="PF00149">
    <property type="entry name" value="Metallophos"/>
    <property type="match status" value="1"/>
</dbReference>
<dbReference type="RefSeq" id="WP_289386771.1">
    <property type="nucleotide sequence ID" value="NZ_JAUCBM010000003.1"/>
</dbReference>
<gene>
    <name evidence="6" type="ORF">ACFQ35_07875</name>
</gene>
<dbReference type="InterPro" id="IPR004843">
    <property type="entry name" value="Calcineurin-like_PHP"/>
</dbReference>
<keyword evidence="3" id="KW-0408">Iron</keyword>
<dbReference type="EC" id="3.1.-.-" evidence="6"/>
<dbReference type="InterPro" id="IPR050884">
    <property type="entry name" value="CNP_phosphodiesterase-III"/>
</dbReference>
<organism evidence="6 7">
    <name type="scientific">Pseudochrobactrum kiredjianiae</name>
    <dbReference type="NCBI Taxonomy" id="386305"/>
    <lineage>
        <taxon>Bacteria</taxon>
        <taxon>Pseudomonadati</taxon>
        <taxon>Pseudomonadota</taxon>
        <taxon>Alphaproteobacteria</taxon>
        <taxon>Hyphomicrobiales</taxon>
        <taxon>Brucellaceae</taxon>
        <taxon>Pseudochrobactrum</taxon>
    </lineage>
</organism>
<name>A0ABW3V340_9HYPH</name>
<evidence type="ECO:0000313" key="6">
    <source>
        <dbReference type="EMBL" id="MFD1227062.1"/>
    </source>
</evidence>
<dbReference type="CDD" id="cd00838">
    <property type="entry name" value="MPP_superfamily"/>
    <property type="match status" value="1"/>
</dbReference>
<reference evidence="7" key="1">
    <citation type="journal article" date="2019" name="Int. J. Syst. Evol. Microbiol.">
        <title>The Global Catalogue of Microorganisms (GCM) 10K type strain sequencing project: providing services to taxonomists for standard genome sequencing and annotation.</title>
        <authorList>
            <consortium name="The Broad Institute Genomics Platform"/>
            <consortium name="The Broad Institute Genome Sequencing Center for Infectious Disease"/>
            <person name="Wu L."/>
            <person name="Ma J."/>
        </authorList>
    </citation>
    <scope>NUCLEOTIDE SEQUENCE [LARGE SCALE GENOMIC DNA]</scope>
    <source>
        <strain evidence="7">CCUG 49584</strain>
    </source>
</reference>
<evidence type="ECO:0000256" key="1">
    <source>
        <dbReference type="ARBA" id="ARBA00022723"/>
    </source>
</evidence>
<sequence>MFRLAHISDIHLSPLPQVRLRELASKRITGYINWKRHRKGAMHDWVLESLIKDLKSQKPDHIAVTGDLVNLALNLEIDNGYQWLKQLGSQQDVSFVPGNHDAYVPGALDKSCCKWEPWMRGDGIDNHEKRPQFPYLRVRDGVAIIGVSSARATGPFMASGDFLPAQAARLKTILTETGEQGLCRVILIHHPPVRNATPAYKRLFGIARFQKVIREVGAELVLHGHTHLATLNEIASPHGAVPVICVPSASQAPYAPGHEGRKPPARYNLFSIEATDQPKSWQCCWQQYGFTNESNEVALLAEQILMLGKAAPQISTASVPPKTEETAE</sequence>
<evidence type="ECO:0000256" key="2">
    <source>
        <dbReference type="ARBA" id="ARBA00022801"/>
    </source>
</evidence>
<comment type="similarity">
    <text evidence="4">Belongs to the cyclic nucleotide phosphodiesterase class-III family.</text>
</comment>
<dbReference type="InterPro" id="IPR029052">
    <property type="entry name" value="Metallo-depent_PP-like"/>
</dbReference>
<evidence type="ECO:0000313" key="7">
    <source>
        <dbReference type="Proteomes" id="UP001597263"/>
    </source>
</evidence>
<feature type="domain" description="Calcineurin-like phosphoesterase" evidence="5">
    <location>
        <begin position="2"/>
        <end position="227"/>
    </location>
</feature>
<dbReference type="SUPFAM" id="SSF56300">
    <property type="entry name" value="Metallo-dependent phosphatases"/>
    <property type="match status" value="1"/>
</dbReference>
<dbReference type="GO" id="GO:0016787">
    <property type="term" value="F:hydrolase activity"/>
    <property type="evidence" value="ECO:0007669"/>
    <property type="project" value="UniProtKB-KW"/>
</dbReference>
<proteinExistence type="inferred from homology"/>
<keyword evidence="7" id="KW-1185">Reference proteome</keyword>
<keyword evidence="2 6" id="KW-0378">Hydrolase</keyword>
<dbReference type="PANTHER" id="PTHR42988:SF2">
    <property type="entry name" value="CYCLIC NUCLEOTIDE PHOSPHODIESTERASE CBUA0032-RELATED"/>
    <property type="match status" value="1"/>
</dbReference>
<keyword evidence="1" id="KW-0479">Metal-binding</keyword>
<dbReference type="PANTHER" id="PTHR42988">
    <property type="entry name" value="PHOSPHOHYDROLASE"/>
    <property type="match status" value="1"/>
</dbReference>
<dbReference type="Proteomes" id="UP001597263">
    <property type="component" value="Unassembled WGS sequence"/>
</dbReference>
<evidence type="ECO:0000256" key="4">
    <source>
        <dbReference type="ARBA" id="ARBA00025742"/>
    </source>
</evidence>
<accession>A0ABW3V340</accession>